<evidence type="ECO:0008006" key="3">
    <source>
        <dbReference type="Google" id="ProtNLM"/>
    </source>
</evidence>
<protein>
    <recommendedName>
        <fullName evidence="3">WVELL protein</fullName>
    </recommendedName>
</protein>
<reference evidence="1 2" key="1">
    <citation type="submission" date="2018-08" db="EMBL/GenBank/DDBJ databases">
        <title>Bacillus jemisoniae sp. nov., Bacillus chryseoplanitiae sp. nov., Bacillus resnikiae sp. nov., and Bacillus frankliniae sp. nov., isolated from Viking spacecraft and associated surfaces.</title>
        <authorList>
            <person name="Seuylemezian A."/>
            <person name="Vaishampayan P."/>
        </authorList>
    </citation>
    <scope>NUCLEOTIDE SEQUENCE [LARGE SCALE GENOMIC DNA]</scope>
    <source>
        <strain evidence="1 2">JJ-247</strain>
    </source>
</reference>
<dbReference type="EMBL" id="QWVT01000021">
    <property type="protein sequence ID" value="RID84387.1"/>
    <property type="molecule type" value="Genomic_DNA"/>
</dbReference>
<evidence type="ECO:0000313" key="2">
    <source>
        <dbReference type="Proteomes" id="UP000265816"/>
    </source>
</evidence>
<dbReference type="InterPro" id="IPR026952">
    <property type="entry name" value="WVELL"/>
</dbReference>
<dbReference type="Proteomes" id="UP000265816">
    <property type="component" value="Unassembled WGS sequence"/>
</dbReference>
<organism evidence="1 2">
    <name type="scientific">Mesobacillus zeae</name>
    <dbReference type="NCBI Taxonomy" id="1917180"/>
    <lineage>
        <taxon>Bacteria</taxon>
        <taxon>Bacillati</taxon>
        <taxon>Bacillota</taxon>
        <taxon>Bacilli</taxon>
        <taxon>Bacillales</taxon>
        <taxon>Bacillaceae</taxon>
        <taxon>Mesobacillus</taxon>
    </lineage>
</organism>
<keyword evidence="2" id="KW-1185">Reference proteome</keyword>
<dbReference type="AlphaFoldDB" id="A0A398B3C3"/>
<gene>
    <name evidence="1" type="ORF">D1970_12690</name>
</gene>
<proteinExistence type="predicted"/>
<name>A0A398B3C3_9BACI</name>
<comment type="caution">
    <text evidence="1">The sequence shown here is derived from an EMBL/GenBank/DDBJ whole genome shotgun (WGS) entry which is preliminary data.</text>
</comment>
<dbReference type="Pfam" id="PF14043">
    <property type="entry name" value="WVELL"/>
    <property type="match status" value="1"/>
</dbReference>
<dbReference type="RefSeq" id="WP_119113248.1">
    <property type="nucleotide sequence ID" value="NZ_CBCSEO010000007.1"/>
</dbReference>
<accession>A0A398B3C3</accession>
<dbReference type="OrthoDB" id="2361637at2"/>
<sequence>MNDYHERLANLLLEKNNSISHNQALTWVELLWDDFETTSAKAGREYQGSEMTEKVVRQWIEHYGEKLHEFVAENPKYKHYLEEDEKKLH</sequence>
<evidence type="ECO:0000313" key="1">
    <source>
        <dbReference type="EMBL" id="RID84387.1"/>
    </source>
</evidence>